<dbReference type="EMBL" id="LODT01000001">
    <property type="protein sequence ID" value="KYR03155.1"/>
    <property type="molecule type" value="Genomic_DNA"/>
</dbReference>
<protein>
    <submittedName>
        <fullName evidence="2">Uncharacterized protein</fullName>
    </submittedName>
</protein>
<dbReference type="FunCoup" id="A0A152AAJ4">
    <property type="interactions" value="170"/>
</dbReference>
<proteinExistence type="predicted"/>
<name>A0A152AAJ4_TIELA</name>
<comment type="caution">
    <text evidence="2">The sequence shown here is derived from an EMBL/GenBank/DDBJ whole genome shotgun (WGS) entry which is preliminary data.</text>
</comment>
<organism evidence="2 3">
    <name type="scientific">Tieghemostelium lacteum</name>
    <name type="common">Slime mold</name>
    <name type="synonym">Dictyostelium lacteum</name>
    <dbReference type="NCBI Taxonomy" id="361077"/>
    <lineage>
        <taxon>Eukaryota</taxon>
        <taxon>Amoebozoa</taxon>
        <taxon>Evosea</taxon>
        <taxon>Eumycetozoa</taxon>
        <taxon>Dictyostelia</taxon>
        <taxon>Dictyosteliales</taxon>
        <taxon>Raperosteliaceae</taxon>
        <taxon>Tieghemostelium</taxon>
    </lineage>
</organism>
<evidence type="ECO:0000313" key="2">
    <source>
        <dbReference type="EMBL" id="KYR03155.1"/>
    </source>
</evidence>
<dbReference type="InParanoid" id="A0A152AAJ4"/>
<reference evidence="2 3" key="1">
    <citation type="submission" date="2015-12" db="EMBL/GenBank/DDBJ databases">
        <title>Dictyostelia acquired genes for synthesis and detection of signals that induce cell-type specialization by lateral gene transfer from prokaryotes.</title>
        <authorList>
            <person name="Gloeckner G."/>
            <person name="Schaap P."/>
        </authorList>
    </citation>
    <scope>NUCLEOTIDE SEQUENCE [LARGE SCALE GENOMIC DNA]</scope>
    <source>
        <strain evidence="2 3">TK</strain>
    </source>
</reference>
<gene>
    <name evidence="2" type="ORF">DLAC_00655</name>
</gene>
<evidence type="ECO:0000256" key="1">
    <source>
        <dbReference type="SAM" id="MobiDB-lite"/>
    </source>
</evidence>
<feature type="compositionally biased region" description="Low complexity" evidence="1">
    <location>
        <begin position="34"/>
        <end position="44"/>
    </location>
</feature>
<dbReference type="Proteomes" id="UP000076078">
    <property type="component" value="Unassembled WGS sequence"/>
</dbReference>
<sequence length="159" mass="18148">MKIFNISINIVPSKKSSENLHHGVTFNTNTKDLNSSGNSNNVYSYDKDDSISKPPPSPLLHLKRAKTSTWGRYNNTQNKKLAKKYNSSLEFESIPDEETPVDQKTKFYTLSKDYFPSTLSKNSTLKQNFQNKNSNSMAEILIGCFDTYNPKKYPHTLVK</sequence>
<accession>A0A152AAJ4</accession>
<keyword evidence="3" id="KW-1185">Reference proteome</keyword>
<dbReference type="OrthoDB" id="10644790at2759"/>
<evidence type="ECO:0000313" key="3">
    <source>
        <dbReference type="Proteomes" id="UP000076078"/>
    </source>
</evidence>
<dbReference type="AlphaFoldDB" id="A0A152AAJ4"/>
<feature type="region of interest" description="Disordered" evidence="1">
    <location>
        <begin position="28"/>
        <end position="65"/>
    </location>
</feature>